<proteinExistence type="predicted"/>
<comment type="caution">
    <text evidence="1">The sequence shown here is derived from an EMBL/GenBank/DDBJ whole genome shotgun (WGS) entry which is preliminary data.</text>
</comment>
<evidence type="ECO:0008006" key="3">
    <source>
        <dbReference type="Google" id="ProtNLM"/>
    </source>
</evidence>
<accession>A0A9W9HR96</accession>
<reference evidence="1" key="2">
    <citation type="journal article" date="2023" name="IMA Fungus">
        <title>Comparative genomic study of the Penicillium genus elucidates a diverse pangenome and 15 lateral gene transfer events.</title>
        <authorList>
            <person name="Petersen C."/>
            <person name="Sorensen T."/>
            <person name="Nielsen M.R."/>
            <person name="Sondergaard T.E."/>
            <person name="Sorensen J.L."/>
            <person name="Fitzpatrick D.A."/>
            <person name="Frisvad J.C."/>
            <person name="Nielsen K.L."/>
        </authorList>
    </citation>
    <scope>NUCLEOTIDE SEQUENCE</scope>
    <source>
        <strain evidence="1">IBT 21917</strain>
    </source>
</reference>
<evidence type="ECO:0000313" key="1">
    <source>
        <dbReference type="EMBL" id="KAJ5155926.1"/>
    </source>
</evidence>
<protein>
    <recommendedName>
        <fullName evidence="3">F-box domain-containing protein</fullName>
    </recommendedName>
</protein>
<gene>
    <name evidence="1" type="ORF">N7492_008729</name>
</gene>
<dbReference type="AlphaFoldDB" id="A0A9W9HR96"/>
<keyword evidence="2" id="KW-1185">Reference proteome</keyword>
<dbReference type="OrthoDB" id="4252443at2759"/>
<sequence>MSSQAPMPHGPVLGNEIWLIILEALDTSSLRALSGVSKSMQALCVPVLYSTIDLSIHHVASPHVSGERDYTQSDFQIVSRRQSLFMQQIFGRPELGLLVRSFTWTMGLQHLYGLPSWAQGEGTSINYEKTYQLFQSLRRVSHVDIDGGDDHDHPSPTPQNIFPEATSIRLSGQMHYALAWSILCGPEKAPLTRVELSNLIERGRFQDGGNFQPQFDPRYRVTRRVLPVEEEWSESGLPIQIAPGEMVYLLGPSFQSRCSHLYQFTVEILDLTAQHRHRILPLGWCFRLSTLHDDLTSFLQRIHPRRVEIVYSRLSPERHQELKSLFWKPHCRIVPRPSSNPQHTLLNTVYQGWPELEMLKIHGGQRGPDFPRPSEPLPSPIGRASLNQVQVCFEPEAWECYNGRMCTFNDSR</sequence>
<reference evidence="1" key="1">
    <citation type="submission" date="2022-11" db="EMBL/GenBank/DDBJ databases">
        <authorList>
            <person name="Petersen C."/>
        </authorList>
    </citation>
    <scope>NUCLEOTIDE SEQUENCE</scope>
    <source>
        <strain evidence="1">IBT 21917</strain>
    </source>
</reference>
<dbReference type="Proteomes" id="UP001146351">
    <property type="component" value="Unassembled WGS sequence"/>
</dbReference>
<name>A0A9W9HR96_9EURO</name>
<organism evidence="1 2">
    <name type="scientific">Penicillium capsulatum</name>
    <dbReference type="NCBI Taxonomy" id="69766"/>
    <lineage>
        <taxon>Eukaryota</taxon>
        <taxon>Fungi</taxon>
        <taxon>Dikarya</taxon>
        <taxon>Ascomycota</taxon>
        <taxon>Pezizomycotina</taxon>
        <taxon>Eurotiomycetes</taxon>
        <taxon>Eurotiomycetidae</taxon>
        <taxon>Eurotiales</taxon>
        <taxon>Aspergillaceae</taxon>
        <taxon>Penicillium</taxon>
    </lineage>
</organism>
<evidence type="ECO:0000313" key="2">
    <source>
        <dbReference type="Proteomes" id="UP001146351"/>
    </source>
</evidence>
<dbReference type="EMBL" id="JAPQKO010000006">
    <property type="protein sequence ID" value="KAJ5155926.1"/>
    <property type="molecule type" value="Genomic_DNA"/>
</dbReference>